<name>A0A7J6UQE3_PEROL</name>
<accession>A0A7J6UQE3</accession>
<comment type="caution">
    <text evidence="2">The sequence shown here is derived from an EMBL/GenBank/DDBJ whole genome shotgun (WGS) entry which is preliminary data.</text>
</comment>
<dbReference type="GO" id="GO:0016301">
    <property type="term" value="F:kinase activity"/>
    <property type="evidence" value="ECO:0007669"/>
    <property type="project" value="UniProtKB-KW"/>
</dbReference>
<evidence type="ECO:0000256" key="1">
    <source>
        <dbReference type="SAM" id="MobiDB-lite"/>
    </source>
</evidence>
<protein>
    <submittedName>
        <fullName evidence="2">Cyclin-dependent kinase-like</fullName>
    </submittedName>
</protein>
<evidence type="ECO:0000313" key="3">
    <source>
        <dbReference type="Proteomes" id="UP000553632"/>
    </source>
</evidence>
<reference evidence="2 3" key="1">
    <citation type="submission" date="2020-04" db="EMBL/GenBank/DDBJ databases">
        <title>Perkinsus olseni comparative genomics.</title>
        <authorList>
            <person name="Bogema D.R."/>
        </authorList>
    </citation>
    <scope>NUCLEOTIDE SEQUENCE [LARGE SCALE GENOMIC DNA]</scope>
    <source>
        <strain evidence="2 3">ATCC PRA-207</strain>
    </source>
</reference>
<feature type="region of interest" description="Disordered" evidence="1">
    <location>
        <begin position="48"/>
        <end position="81"/>
    </location>
</feature>
<keyword evidence="2" id="KW-0808">Transferase</keyword>
<feature type="non-terminal residue" evidence="2">
    <location>
        <position position="141"/>
    </location>
</feature>
<proteinExistence type="predicted"/>
<keyword evidence="3" id="KW-1185">Reference proteome</keyword>
<keyword evidence="2" id="KW-0418">Kinase</keyword>
<dbReference type="Proteomes" id="UP000553632">
    <property type="component" value="Unassembled WGS sequence"/>
</dbReference>
<feature type="non-terminal residue" evidence="2">
    <location>
        <position position="1"/>
    </location>
</feature>
<evidence type="ECO:0000313" key="2">
    <source>
        <dbReference type="EMBL" id="KAF4759540.1"/>
    </source>
</evidence>
<organism evidence="2 3">
    <name type="scientific">Perkinsus olseni</name>
    <name type="common">Perkinsus atlanticus</name>
    <dbReference type="NCBI Taxonomy" id="32597"/>
    <lineage>
        <taxon>Eukaryota</taxon>
        <taxon>Sar</taxon>
        <taxon>Alveolata</taxon>
        <taxon>Perkinsozoa</taxon>
        <taxon>Perkinsea</taxon>
        <taxon>Perkinsida</taxon>
        <taxon>Perkinsidae</taxon>
        <taxon>Perkinsus</taxon>
    </lineage>
</organism>
<dbReference type="AlphaFoldDB" id="A0A7J6UQE3"/>
<gene>
    <name evidence="2" type="primary">CDKL3_2</name>
    <name evidence="2" type="ORF">FOZ63_016880</name>
</gene>
<dbReference type="EMBL" id="JABANO010000064">
    <property type="protein sequence ID" value="KAF4759540.1"/>
    <property type="molecule type" value="Genomic_DNA"/>
</dbReference>
<sequence>YSPRLHAFLRGCLQYSPSERLACVDLALLLVGLPDSAVALDSGHSRTLSQSHQRASKRERSGILSCEDGGFGQPSGPSKRRRSACLVSGRLATTPLAPIKQQQQQPADRRCIYGVFTWLHLVCAADVADSLTIHLWDISDP</sequence>